<dbReference type="GO" id="GO:0070929">
    <property type="term" value="P:trans-translation"/>
    <property type="evidence" value="ECO:0007669"/>
    <property type="project" value="UniProtKB-UniRule"/>
</dbReference>
<feature type="region of interest" description="Disordered" evidence="4">
    <location>
        <begin position="123"/>
        <end position="157"/>
    </location>
</feature>
<keyword evidence="2 3" id="KW-0694">RNA-binding</keyword>
<dbReference type="GO" id="GO:0005829">
    <property type="term" value="C:cytosol"/>
    <property type="evidence" value="ECO:0007669"/>
    <property type="project" value="TreeGrafter"/>
</dbReference>
<feature type="compositionally biased region" description="Basic and acidic residues" evidence="4">
    <location>
        <begin position="127"/>
        <end position="148"/>
    </location>
</feature>
<evidence type="ECO:0000256" key="3">
    <source>
        <dbReference type="HAMAP-Rule" id="MF_00023"/>
    </source>
</evidence>
<protein>
    <recommendedName>
        <fullName evidence="3">SsrA-binding protein</fullName>
    </recommendedName>
    <alternativeName>
        <fullName evidence="3">Small protein B</fullName>
    </alternativeName>
</protein>
<dbReference type="STRING" id="1797197.A2Y75_10645"/>
<dbReference type="Pfam" id="PF01668">
    <property type="entry name" value="SmpB"/>
    <property type="match status" value="1"/>
</dbReference>
<evidence type="ECO:0000256" key="2">
    <source>
        <dbReference type="ARBA" id="ARBA00022884"/>
    </source>
</evidence>
<dbReference type="InterPro" id="IPR000037">
    <property type="entry name" value="SsrA-bd_prot"/>
</dbReference>
<evidence type="ECO:0000313" key="5">
    <source>
        <dbReference type="EMBL" id="OFW58743.1"/>
    </source>
</evidence>
<dbReference type="NCBIfam" id="TIGR00086">
    <property type="entry name" value="smpB"/>
    <property type="match status" value="1"/>
</dbReference>
<dbReference type="SUPFAM" id="SSF74982">
    <property type="entry name" value="Small protein B (SmpB)"/>
    <property type="match status" value="1"/>
</dbReference>
<dbReference type="InterPro" id="IPR023620">
    <property type="entry name" value="SmpB"/>
</dbReference>
<organism evidence="5 6">
    <name type="scientific">Candidatus Solincola sediminis</name>
    <dbReference type="NCBI Taxonomy" id="1797199"/>
    <lineage>
        <taxon>Bacteria</taxon>
        <taxon>Bacillati</taxon>
        <taxon>Actinomycetota</taxon>
        <taxon>Candidatus Geothermincolia</taxon>
        <taxon>Candidatus Geothermincolales</taxon>
        <taxon>Candidatus Geothermincolaceae</taxon>
        <taxon>Candidatus Solincola</taxon>
    </lineage>
</organism>
<dbReference type="PANTHER" id="PTHR30308:SF2">
    <property type="entry name" value="SSRA-BINDING PROTEIN"/>
    <property type="match status" value="1"/>
</dbReference>
<comment type="subcellular location">
    <subcellularLocation>
        <location evidence="3">Cytoplasm</location>
    </subcellularLocation>
    <text evidence="3">The tmRNA-SmpB complex associates with stalled 70S ribosomes.</text>
</comment>
<dbReference type="CDD" id="cd09294">
    <property type="entry name" value="SmpB"/>
    <property type="match status" value="1"/>
</dbReference>
<comment type="caution">
    <text evidence="5">The sequence shown here is derived from an EMBL/GenBank/DDBJ whole genome shotgun (WGS) entry which is preliminary data.</text>
</comment>
<keyword evidence="1 3" id="KW-0963">Cytoplasm</keyword>
<dbReference type="Gene3D" id="2.40.280.10">
    <property type="match status" value="1"/>
</dbReference>
<comment type="function">
    <text evidence="3">Required for rescue of stalled ribosomes mediated by trans-translation. Binds to transfer-messenger RNA (tmRNA), required for stable association of tmRNA with ribosomes. tmRNA and SmpB together mimic tRNA shape, replacing the anticodon stem-loop with SmpB. tmRNA is encoded by the ssrA gene; the 2 termini fold to resemble tRNA(Ala) and it encodes a 'tag peptide', a short internal open reading frame. During trans-translation Ala-aminoacylated tmRNA acts like a tRNA, entering the A-site of stalled ribosomes, displacing the stalled mRNA. The ribosome then switches to translate the ORF on the tmRNA; the nascent peptide is terminated with the 'tag peptide' encoded by the tmRNA and targeted for degradation. The ribosome is freed to recommence translation, which seems to be the essential function of trans-translation.</text>
</comment>
<dbReference type="Proteomes" id="UP000177876">
    <property type="component" value="Unassembled WGS sequence"/>
</dbReference>
<dbReference type="AlphaFoldDB" id="A0A1F2WPJ7"/>
<dbReference type="GO" id="GO:0070930">
    <property type="term" value="P:trans-translation-dependent protein tagging"/>
    <property type="evidence" value="ECO:0007669"/>
    <property type="project" value="TreeGrafter"/>
</dbReference>
<dbReference type="PROSITE" id="PS01317">
    <property type="entry name" value="SSRP"/>
    <property type="match status" value="1"/>
</dbReference>
<dbReference type="EMBL" id="MELK01000020">
    <property type="protein sequence ID" value="OFW58743.1"/>
    <property type="molecule type" value="Genomic_DNA"/>
</dbReference>
<accession>A0A1F2WPJ7</accession>
<sequence>MARIKMLAENRKARYDYSIEEKYEAGIALLGSEVKSIREGKASLRDSFARVKNNEIFLENVHIAPYSHGSYFNHEPLRARKLLMHKDEIRRLQGKVAERGYTLVPLRMYLNDKGKIKVELGLGRGKQKGDRRRDIMERETRRDMERMIKSASRRPRS</sequence>
<reference evidence="5 6" key="1">
    <citation type="journal article" date="2016" name="Nat. Commun.">
        <title>Thousands of microbial genomes shed light on interconnected biogeochemical processes in an aquifer system.</title>
        <authorList>
            <person name="Anantharaman K."/>
            <person name="Brown C.T."/>
            <person name="Hug L.A."/>
            <person name="Sharon I."/>
            <person name="Castelle C.J."/>
            <person name="Probst A.J."/>
            <person name="Thomas B.C."/>
            <person name="Singh A."/>
            <person name="Wilkins M.J."/>
            <person name="Karaoz U."/>
            <person name="Brodie E.L."/>
            <person name="Williams K.H."/>
            <person name="Hubbard S.S."/>
            <person name="Banfield J.F."/>
        </authorList>
    </citation>
    <scope>NUCLEOTIDE SEQUENCE [LARGE SCALE GENOMIC DNA]</scope>
</reference>
<evidence type="ECO:0000256" key="1">
    <source>
        <dbReference type="ARBA" id="ARBA00022490"/>
    </source>
</evidence>
<comment type="similarity">
    <text evidence="3">Belongs to the SmpB family.</text>
</comment>
<dbReference type="PANTHER" id="PTHR30308">
    <property type="entry name" value="TMRNA-BINDING COMPONENT OF TRANS-TRANSLATION TAGGING COMPLEX"/>
    <property type="match status" value="1"/>
</dbReference>
<evidence type="ECO:0000313" key="6">
    <source>
        <dbReference type="Proteomes" id="UP000177876"/>
    </source>
</evidence>
<gene>
    <name evidence="3" type="primary">smpB</name>
    <name evidence="5" type="ORF">A2Y75_10645</name>
</gene>
<dbReference type="NCBIfam" id="NF003843">
    <property type="entry name" value="PRK05422.1"/>
    <property type="match status" value="1"/>
</dbReference>
<dbReference type="InterPro" id="IPR020081">
    <property type="entry name" value="SsrA-bd_prot_CS"/>
</dbReference>
<dbReference type="GO" id="GO:0003723">
    <property type="term" value="F:RNA binding"/>
    <property type="evidence" value="ECO:0007669"/>
    <property type="project" value="UniProtKB-UniRule"/>
</dbReference>
<dbReference type="HAMAP" id="MF_00023">
    <property type="entry name" value="SmpB"/>
    <property type="match status" value="1"/>
</dbReference>
<name>A0A1F2WPJ7_9ACTN</name>
<proteinExistence type="inferred from homology"/>
<evidence type="ECO:0000256" key="4">
    <source>
        <dbReference type="SAM" id="MobiDB-lite"/>
    </source>
</evidence>